<organism evidence="7 8">
    <name type="scientific">Oceanirhabdus seepicola</name>
    <dbReference type="NCBI Taxonomy" id="2828781"/>
    <lineage>
        <taxon>Bacteria</taxon>
        <taxon>Bacillati</taxon>
        <taxon>Bacillota</taxon>
        <taxon>Clostridia</taxon>
        <taxon>Eubacteriales</taxon>
        <taxon>Clostridiaceae</taxon>
        <taxon>Oceanirhabdus</taxon>
    </lineage>
</organism>
<feature type="transmembrane region" description="Helical" evidence="6">
    <location>
        <begin position="185"/>
        <end position="204"/>
    </location>
</feature>
<gene>
    <name evidence="7" type="ORF">KDK92_09690</name>
</gene>
<keyword evidence="2" id="KW-1003">Cell membrane</keyword>
<comment type="subcellular location">
    <subcellularLocation>
        <location evidence="1">Cell membrane</location>
        <topology evidence="1">Multi-pass membrane protein</topology>
    </subcellularLocation>
</comment>
<evidence type="ECO:0000256" key="3">
    <source>
        <dbReference type="ARBA" id="ARBA00022692"/>
    </source>
</evidence>
<feature type="transmembrane region" description="Helical" evidence="6">
    <location>
        <begin position="315"/>
        <end position="334"/>
    </location>
</feature>
<keyword evidence="3 6" id="KW-0812">Transmembrane</keyword>
<feature type="transmembrane region" description="Helical" evidence="6">
    <location>
        <begin position="399"/>
        <end position="418"/>
    </location>
</feature>
<keyword evidence="4 6" id="KW-1133">Transmembrane helix</keyword>
<feature type="transmembrane region" description="Helical" evidence="6">
    <location>
        <begin position="48"/>
        <end position="69"/>
    </location>
</feature>
<dbReference type="InterPro" id="IPR001851">
    <property type="entry name" value="ABC_transp_permease"/>
</dbReference>
<protein>
    <submittedName>
        <fullName evidence="7">ABC transporter permease</fullName>
    </submittedName>
</protein>
<feature type="transmembrane region" description="Helical" evidence="6">
    <location>
        <begin position="346"/>
        <end position="362"/>
    </location>
</feature>
<dbReference type="EMBL" id="JAGSOJ010000002">
    <property type="protein sequence ID" value="MCM1990014.1"/>
    <property type="molecule type" value="Genomic_DNA"/>
</dbReference>
<comment type="caution">
    <text evidence="7">The sequence shown here is derived from an EMBL/GenBank/DDBJ whole genome shotgun (WGS) entry which is preliminary data.</text>
</comment>
<feature type="transmembrane region" description="Helical" evidence="6">
    <location>
        <begin position="131"/>
        <end position="153"/>
    </location>
</feature>
<proteinExistence type="predicted"/>
<feature type="transmembrane region" description="Helical" evidence="6">
    <location>
        <begin position="264"/>
        <end position="283"/>
    </location>
</feature>
<feature type="transmembrane region" description="Helical" evidence="6">
    <location>
        <begin position="98"/>
        <end position="119"/>
    </location>
</feature>
<evidence type="ECO:0000256" key="2">
    <source>
        <dbReference type="ARBA" id="ARBA00022475"/>
    </source>
</evidence>
<dbReference type="RefSeq" id="WP_250859060.1">
    <property type="nucleotide sequence ID" value="NZ_JAGSOJ010000002.1"/>
</dbReference>
<dbReference type="Proteomes" id="UP001056429">
    <property type="component" value="Unassembled WGS sequence"/>
</dbReference>
<feature type="transmembrane region" description="Helical" evidence="6">
    <location>
        <begin position="12"/>
        <end position="28"/>
    </location>
</feature>
<feature type="transmembrane region" description="Helical" evidence="6">
    <location>
        <begin position="225"/>
        <end position="244"/>
    </location>
</feature>
<dbReference type="PANTHER" id="PTHR32196:SF15">
    <property type="entry name" value="SUGAR ABC TRANSPORTER PERMEASE PROTEIN"/>
    <property type="match status" value="1"/>
</dbReference>
<evidence type="ECO:0000256" key="1">
    <source>
        <dbReference type="ARBA" id="ARBA00004651"/>
    </source>
</evidence>
<dbReference type="Pfam" id="PF02653">
    <property type="entry name" value="BPD_transp_2"/>
    <property type="match status" value="1"/>
</dbReference>
<evidence type="ECO:0000256" key="5">
    <source>
        <dbReference type="ARBA" id="ARBA00023136"/>
    </source>
</evidence>
<feature type="transmembrane region" description="Helical" evidence="6">
    <location>
        <begin position="369"/>
        <end position="387"/>
    </location>
</feature>
<dbReference type="GO" id="GO:0022857">
    <property type="term" value="F:transmembrane transporter activity"/>
    <property type="evidence" value="ECO:0007669"/>
    <property type="project" value="InterPro"/>
</dbReference>
<accession>A0A9J6P1B8</accession>
<reference evidence="7" key="2">
    <citation type="submission" date="2021-04" db="EMBL/GenBank/DDBJ databases">
        <authorList>
            <person name="Dong X."/>
        </authorList>
    </citation>
    <scope>NUCLEOTIDE SEQUENCE</scope>
    <source>
        <strain evidence="7">ZWT</strain>
    </source>
</reference>
<evidence type="ECO:0000256" key="6">
    <source>
        <dbReference type="SAM" id="Phobius"/>
    </source>
</evidence>
<keyword evidence="8" id="KW-1185">Reference proteome</keyword>
<dbReference type="AlphaFoldDB" id="A0A9J6P1B8"/>
<keyword evidence="5 6" id="KW-0472">Membrane</keyword>
<dbReference type="PANTHER" id="PTHR32196">
    <property type="entry name" value="ABC TRANSPORTER PERMEASE PROTEIN YPHD-RELATED-RELATED"/>
    <property type="match status" value="1"/>
</dbReference>
<sequence>MKKIYEKISSNIVTFIFIIICIIGMIFSKQPLSFIFRELVSRVGRNSFLVLSLIIPVICGMGLNFGIIIGAMAGQISIIIVTNWIIKGAALASPLGLLLTFAISTPFAIIFGILSGMLLNKTKGQEMISSLILGFFANGLYYLLFLFLVGTIIPVNNPVIIMANGVGVKNTLDLSNGLKYTLDNIASIGVFSFVILLSALAILYSIYRYLKNKNTKFQKKYIHHMIIYLVVIVVAVVIIDPLGLLSGTSSTFIKQLNMISNIKIPLITLLVILCLCLFNVLIVKTKAGQDFRSVGQDIHIAEVSGIKVNKVRIKAIVISTVLAAWGQIIFLQNLGTLNTYGSHEQIAMFSIAAILIGGASVSKATIKHALLGTVLFHTLFIVSPQAGKNLFGDAQIGEHFRVFIAYGVIGLSLGLHAWKNHSKKNKSLTE</sequence>
<evidence type="ECO:0000313" key="8">
    <source>
        <dbReference type="Proteomes" id="UP001056429"/>
    </source>
</evidence>
<reference evidence="7" key="1">
    <citation type="journal article" date="2021" name="mSystems">
        <title>Bacteria and Archaea Synergistically Convert Glycine Betaine to Biogenic Methane in the Formosa Cold Seep of the South China Sea.</title>
        <authorList>
            <person name="Li L."/>
            <person name="Zhang W."/>
            <person name="Zhang S."/>
            <person name="Song L."/>
            <person name="Sun Q."/>
            <person name="Zhang H."/>
            <person name="Xiang H."/>
            <person name="Dong X."/>
        </authorList>
    </citation>
    <scope>NUCLEOTIDE SEQUENCE</scope>
    <source>
        <strain evidence="7">ZWT</strain>
    </source>
</reference>
<evidence type="ECO:0000313" key="7">
    <source>
        <dbReference type="EMBL" id="MCM1990014.1"/>
    </source>
</evidence>
<name>A0A9J6P1B8_9CLOT</name>
<dbReference type="GO" id="GO:0005886">
    <property type="term" value="C:plasma membrane"/>
    <property type="evidence" value="ECO:0007669"/>
    <property type="project" value="UniProtKB-SubCell"/>
</dbReference>
<evidence type="ECO:0000256" key="4">
    <source>
        <dbReference type="ARBA" id="ARBA00022989"/>
    </source>
</evidence>